<accession>A0A9D8KHV7</accession>
<reference evidence="1" key="2">
    <citation type="submission" date="2021-01" db="EMBL/GenBank/DDBJ databases">
        <authorList>
            <person name="Hahn C.R."/>
            <person name="Youssef N.H."/>
            <person name="Elshahed M."/>
        </authorList>
    </citation>
    <scope>NUCLEOTIDE SEQUENCE</scope>
    <source>
        <strain evidence="1">Zod_Metabat.24</strain>
    </source>
</reference>
<dbReference type="AlphaFoldDB" id="A0A9D8KHV7"/>
<evidence type="ECO:0000313" key="1">
    <source>
        <dbReference type="EMBL" id="MBN1574319.1"/>
    </source>
</evidence>
<organism evidence="1 2">
    <name type="scientific">Candidatus Zymogenus saltonus</name>
    <dbReference type="NCBI Taxonomy" id="2844893"/>
    <lineage>
        <taxon>Bacteria</taxon>
        <taxon>Deltaproteobacteria</taxon>
        <taxon>Candidatus Zymogenia</taxon>
        <taxon>Candidatus Zymogeniales</taxon>
        <taxon>Candidatus Zymogenaceae</taxon>
        <taxon>Candidatus Zymogenus</taxon>
    </lineage>
</organism>
<evidence type="ECO:0000313" key="2">
    <source>
        <dbReference type="Proteomes" id="UP000809273"/>
    </source>
</evidence>
<name>A0A9D8KHV7_9DELT</name>
<gene>
    <name evidence="1" type="ORF">JW984_14060</name>
</gene>
<proteinExistence type="predicted"/>
<protein>
    <submittedName>
        <fullName evidence="1">Uncharacterized protein</fullName>
    </submittedName>
</protein>
<sequence>MADKKDEKNIESPLMENKIGRREAIKRIAKGVAVAGTFAATTAFFQDECVPPAAYYNYSRSYRRYYNYYNYSRYNRSYYNYFRYSRSYYNYVRYSRSYYNYSRYSRSYYNYFRYLRYYHFIFDV</sequence>
<comment type="caution">
    <text evidence="1">The sequence shown here is derived from an EMBL/GenBank/DDBJ whole genome shotgun (WGS) entry which is preliminary data.</text>
</comment>
<reference evidence="1" key="1">
    <citation type="journal article" date="2021" name="Environ. Microbiol.">
        <title>Genomic characterization of three novel Desulfobacterota classes expand the metabolic and phylogenetic diversity of the phylum.</title>
        <authorList>
            <person name="Murphy C.L."/>
            <person name="Biggerstaff J."/>
            <person name="Eichhorn A."/>
            <person name="Ewing E."/>
            <person name="Shahan R."/>
            <person name="Soriano D."/>
            <person name="Stewart S."/>
            <person name="VanMol K."/>
            <person name="Walker R."/>
            <person name="Walters P."/>
            <person name="Elshahed M.S."/>
            <person name="Youssef N.H."/>
        </authorList>
    </citation>
    <scope>NUCLEOTIDE SEQUENCE</scope>
    <source>
        <strain evidence="1">Zod_Metabat.24</strain>
    </source>
</reference>
<dbReference type="EMBL" id="JAFGIX010000073">
    <property type="protein sequence ID" value="MBN1574319.1"/>
    <property type="molecule type" value="Genomic_DNA"/>
</dbReference>
<dbReference type="Proteomes" id="UP000809273">
    <property type="component" value="Unassembled WGS sequence"/>
</dbReference>